<feature type="transmembrane region" description="Helical" evidence="2">
    <location>
        <begin position="6"/>
        <end position="24"/>
    </location>
</feature>
<dbReference type="AlphaFoldDB" id="V5U2K5"/>
<dbReference type="EMBL" id="CP006731">
    <property type="protein sequence ID" value="AHB71588.1"/>
    <property type="molecule type" value="Genomic_DNA"/>
</dbReference>
<evidence type="ECO:0000256" key="1">
    <source>
        <dbReference type="SAM" id="MobiDB-lite"/>
    </source>
</evidence>
<feature type="region of interest" description="Disordered" evidence="1">
    <location>
        <begin position="53"/>
        <end position="89"/>
    </location>
</feature>
<dbReference type="EMBL" id="CP006731">
    <property type="protein sequence ID" value="AHB69562.1"/>
    <property type="molecule type" value="Genomic_DNA"/>
</dbReference>
<evidence type="ECO:0000313" key="5">
    <source>
        <dbReference type="Proteomes" id="UP000018545"/>
    </source>
</evidence>
<feature type="compositionally biased region" description="Basic and acidic residues" evidence="1">
    <location>
        <begin position="79"/>
        <end position="89"/>
    </location>
</feature>
<accession>V5U2K5</accession>
<keyword evidence="2" id="KW-0812">Transmembrane</keyword>
<dbReference type="KEGG" id="csi:P262_01684"/>
<protein>
    <recommendedName>
        <fullName evidence="6">DUF2681 domain-containing protein</fullName>
    </recommendedName>
</protein>
<dbReference type="HOGENOM" id="CLU_181575_0_0_6"/>
<organism evidence="4 5">
    <name type="scientific">Cronobacter malonaticus</name>
    <dbReference type="NCBI Taxonomy" id="413503"/>
    <lineage>
        <taxon>Bacteria</taxon>
        <taxon>Pseudomonadati</taxon>
        <taxon>Pseudomonadota</taxon>
        <taxon>Gammaproteobacteria</taxon>
        <taxon>Enterobacterales</taxon>
        <taxon>Enterobacteriaceae</taxon>
        <taxon>Cronobacter</taxon>
    </lineage>
</organism>
<evidence type="ECO:0000313" key="3">
    <source>
        <dbReference type="EMBL" id="AHB69562.1"/>
    </source>
</evidence>
<gene>
    <name evidence="3" type="ORF">P262_01684</name>
    <name evidence="4" type="ORF">P262_04517</name>
</gene>
<dbReference type="KEGG" id="csi:P262_04517"/>
<evidence type="ECO:0000256" key="2">
    <source>
        <dbReference type="SAM" id="Phobius"/>
    </source>
</evidence>
<sequence length="89" mass="9525">MSIEFILGIVGAVAMAIAAAFGIGRSKGKSKAEQKAVERETEIKLEAEKAVANRQTTTAKEASDVKDTVSRMPGSAVDDELRSEWLNKS</sequence>
<dbReference type="RefSeq" id="WP_023898294.1">
    <property type="nucleotide sequence ID" value="NC_023032.1"/>
</dbReference>
<dbReference type="Proteomes" id="UP000018545">
    <property type="component" value="Chromosome"/>
</dbReference>
<proteinExistence type="predicted"/>
<name>V5U2K5_9ENTR</name>
<evidence type="ECO:0008006" key="6">
    <source>
        <dbReference type="Google" id="ProtNLM"/>
    </source>
</evidence>
<reference evidence="4 5" key="1">
    <citation type="journal article" date="2014" name="Genome Announc.">
        <title>Complete Genome Sequence of Cronobacter sakazakii Strain CMCC 45402.</title>
        <authorList>
            <person name="Zhao Z."/>
            <person name="Wang L."/>
            <person name="Wang B."/>
            <person name="Liang H."/>
            <person name="Ye Q."/>
            <person name="Zeng M."/>
        </authorList>
    </citation>
    <scope>NUCLEOTIDE SEQUENCE [LARGE SCALE GENOMIC DNA]</scope>
    <source>
        <strain evidence="5">45402</strain>
        <strain evidence="4">CMCC45402</strain>
    </source>
</reference>
<keyword evidence="2" id="KW-0472">Membrane</keyword>
<keyword evidence="2" id="KW-1133">Transmembrane helix</keyword>
<evidence type="ECO:0000313" key="4">
    <source>
        <dbReference type="EMBL" id="AHB71588.1"/>
    </source>
</evidence>
<dbReference type="PATRIC" id="fig|1401659.3.peg.1194"/>